<evidence type="ECO:0000313" key="1">
    <source>
        <dbReference type="EMBL" id="GAA1667014.1"/>
    </source>
</evidence>
<reference evidence="2" key="1">
    <citation type="journal article" date="2019" name="Int. J. Syst. Evol. Microbiol.">
        <title>The Global Catalogue of Microorganisms (GCM) 10K type strain sequencing project: providing services to taxonomists for standard genome sequencing and annotation.</title>
        <authorList>
            <consortium name="The Broad Institute Genomics Platform"/>
            <consortium name="The Broad Institute Genome Sequencing Center for Infectious Disease"/>
            <person name="Wu L."/>
            <person name="Ma J."/>
        </authorList>
    </citation>
    <scope>NUCLEOTIDE SEQUENCE [LARGE SCALE GENOMIC DNA]</scope>
    <source>
        <strain evidence="2">JCM 14718</strain>
    </source>
</reference>
<gene>
    <name evidence="1" type="ORF">GCM10009765_15630</name>
</gene>
<proteinExistence type="predicted"/>
<sequence length="55" mass="5859">MRTTASMPSVNGPATIGVPVEQAFRALTRSFDTIDYGGVRSILLDGFAETVANQK</sequence>
<protein>
    <submittedName>
        <fullName evidence="1">Uncharacterized protein</fullName>
    </submittedName>
</protein>
<keyword evidence="2" id="KW-1185">Reference proteome</keyword>
<comment type="caution">
    <text evidence="1">The sequence shown here is derived from an EMBL/GenBank/DDBJ whole genome shotgun (WGS) entry which is preliminary data.</text>
</comment>
<dbReference type="RefSeq" id="WP_279579049.1">
    <property type="nucleotide sequence ID" value="NZ_BAAANY010000005.1"/>
</dbReference>
<accession>A0ABP4SB68</accession>
<name>A0ABP4SB68_9ACTN</name>
<dbReference type="EMBL" id="BAAANY010000005">
    <property type="protein sequence ID" value="GAA1667014.1"/>
    <property type="molecule type" value="Genomic_DNA"/>
</dbReference>
<dbReference type="Proteomes" id="UP001500618">
    <property type="component" value="Unassembled WGS sequence"/>
</dbReference>
<evidence type="ECO:0000313" key="2">
    <source>
        <dbReference type="Proteomes" id="UP001500618"/>
    </source>
</evidence>
<organism evidence="1 2">
    <name type="scientific">Fodinicola feengrottensis</name>
    <dbReference type="NCBI Taxonomy" id="435914"/>
    <lineage>
        <taxon>Bacteria</taxon>
        <taxon>Bacillati</taxon>
        <taxon>Actinomycetota</taxon>
        <taxon>Actinomycetes</taxon>
        <taxon>Mycobacteriales</taxon>
        <taxon>Fodinicola</taxon>
    </lineage>
</organism>